<evidence type="ECO:0000313" key="3">
    <source>
        <dbReference type="Proteomes" id="UP001189429"/>
    </source>
</evidence>
<protein>
    <submittedName>
        <fullName evidence="2">Uncharacterized protein</fullName>
    </submittedName>
</protein>
<dbReference type="Proteomes" id="UP001189429">
    <property type="component" value="Unassembled WGS sequence"/>
</dbReference>
<feature type="region of interest" description="Disordered" evidence="1">
    <location>
        <begin position="1"/>
        <end position="25"/>
    </location>
</feature>
<evidence type="ECO:0000313" key="2">
    <source>
        <dbReference type="EMBL" id="CAK0790239.1"/>
    </source>
</evidence>
<reference evidence="2" key="1">
    <citation type="submission" date="2023-10" db="EMBL/GenBank/DDBJ databases">
        <authorList>
            <person name="Chen Y."/>
            <person name="Shah S."/>
            <person name="Dougan E. K."/>
            <person name="Thang M."/>
            <person name="Chan C."/>
        </authorList>
    </citation>
    <scope>NUCLEOTIDE SEQUENCE [LARGE SCALE GENOMIC DNA]</scope>
</reference>
<feature type="region of interest" description="Disordered" evidence="1">
    <location>
        <begin position="38"/>
        <end position="104"/>
    </location>
</feature>
<proteinExistence type="predicted"/>
<comment type="caution">
    <text evidence="2">The sequence shown here is derived from an EMBL/GenBank/DDBJ whole genome shotgun (WGS) entry which is preliminary data.</text>
</comment>
<accession>A0ABN9PG42</accession>
<evidence type="ECO:0000256" key="1">
    <source>
        <dbReference type="SAM" id="MobiDB-lite"/>
    </source>
</evidence>
<organism evidence="2 3">
    <name type="scientific">Prorocentrum cordatum</name>
    <dbReference type="NCBI Taxonomy" id="2364126"/>
    <lineage>
        <taxon>Eukaryota</taxon>
        <taxon>Sar</taxon>
        <taxon>Alveolata</taxon>
        <taxon>Dinophyceae</taxon>
        <taxon>Prorocentrales</taxon>
        <taxon>Prorocentraceae</taxon>
        <taxon>Prorocentrum</taxon>
    </lineage>
</organism>
<gene>
    <name evidence="2" type="ORF">PCOR1329_LOCUS1568</name>
</gene>
<feature type="compositionally biased region" description="Polar residues" evidence="1">
    <location>
        <begin position="53"/>
        <end position="63"/>
    </location>
</feature>
<name>A0ABN9PG42_9DINO</name>
<feature type="compositionally biased region" description="Polar residues" evidence="1">
    <location>
        <begin position="11"/>
        <end position="25"/>
    </location>
</feature>
<keyword evidence="3" id="KW-1185">Reference proteome</keyword>
<sequence length="104" mass="10626">MFLQRCPLSPGSCSVSAPRELSSQAGSARCKGRALLLGSGASKGDHAPAMLPRQSSGNATGQGASDAREDSAHAMFDLRGGRSGVEGDGHVPLGRQLSLKHLVT</sequence>
<dbReference type="EMBL" id="CAUYUJ010000381">
    <property type="protein sequence ID" value="CAK0790239.1"/>
    <property type="molecule type" value="Genomic_DNA"/>
</dbReference>